<accession>A0A8J4PKW9</accession>
<dbReference type="AlphaFoldDB" id="A0A8J4PKW9"/>
<dbReference type="OrthoDB" id="3364872at2759"/>
<feature type="compositionally biased region" description="Polar residues" evidence="1">
    <location>
        <begin position="1"/>
        <end position="10"/>
    </location>
</feature>
<feature type="compositionally biased region" description="Basic and acidic residues" evidence="1">
    <location>
        <begin position="97"/>
        <end position="143"/>
    </location>
</feature>
<keyword evidence="3" id="KW-1185">Reference proteome</keyword>
<feature type="region of interest" description="Disordered" evidence="1">
    <location>
        <begin position="171"/>
        <end position="190"/>
    </location>
</feature>
<feature type="compositionally biased region" description="Acidic residues" evidence="1">
    <location>
        <begin position="12"/>
        <end position="25"/>
    </location>
</feature>
<sequence length="389" mass="44886">MVRIDNNSPAITEEEWESYDEEDGLDSVQDSGSDNSGDENGSDDDSDCFTIERGDFTDELNEALQEYEDLQAELNVDNDNNDNDDGDEEEEEEKEEKEEKVIKKEPIKKKQELKKNNNNKEKVKNEKSKPLEQKTKAKLDVKVSTKTTTTTAHNDVNEDPFFVRVAEMKDKQSTPTFKPKPYEQQQQQPQKKLLTTIKHHLKKITIQTKHQKIKDNNNKPINKKPTNKNNFSEEQKVERFKKIVNYNRNTEKIAQKQTENLDSKKRKMESLFVTSLNDEEVVKKKKKQRPSQAARRKIAESIFGKDANHLKGGDKNNTNTNNNNNNNNINSNNNNYNKNNNGGSVVTTTKEKKEEKVHPSWQAKMKQKEASKISFTTNADIVKFDDDSD</sequence>
<feature type="region of interest" description="Disordered" evidence="1">
    <location>
        <begin position="279"/>
        <end position="370"/>
    </location>
</feature>
<feature type="region of interest" description="Disordered" evidence="1">
    <location>
        <begin position="205"/>
        <end position="235"/>
    </location>
</feature>
<proteinExistence type="predicted"/>
<feature type="compositionally biased region" description="Basic and acidic residues" evidence="1">
    <location>
        <begin position="349"/>
        <end position="358"/>
    </location>
</feature>
<dbReference type="EMBL" id="AJWJ01000595">
    <property type="protein sequence ID" value="KAF2069790.1"/>
    <property type="molecule type" value="Genomic_DNA"/>
</dbReference>
<gene>
    <name evidence="2" type="ORF">CYY_008897</name>
</gene>
<name>A0A8J4PKW9_9MYCE</name>
<organism evidence="2 3">
    <name type="scientific">Polysphondylium violaceum</name>
    <dbReference type="NCBI Taxonomy" id="133409"/>
    <lineage>
        <taxon>Eukaryota</taxon>
        <taxon>Amoebozoa</taxon>
        <taxon>Evosea</taxon>
        <taxon>Eumycetozoa</taxon>
        <taxon>Dictyostelia</taxon>
        <taxon>Dictyosteliales</taxon>
        <taxon>Dictyosteliaceae</taxon>
        <taxon>Polysphondylium</taxon>
    </lineage>
</organism>
<comment type="caution">
    <text evidence="2">The sequence shown here is derived from an EMBL/GenBank/DDBJ whole genome shotgun (WGS) entry which is preliminary data.</text>
</comment>
<feature type="compositionally biased region" description="Acidic residues" evidence="1">
    <location>
        <begin position="79"/>
        <end position="96"/>
    </location>
</feature>
<evidence type="ECO:0000256" key="1">
    <source>
        <dbReference type="SAM" id="MobiDB-lite"/>
    </source>
</evidence>
<feature type="region of interest" description="Disordered" evidence="1">
    <location>
        <begin position="1"/>
        <end position="158"/>
    </location>
</feature>
<dbReference type="Proteomes" id="UP000695562">
    <property type="component" value="Unassembled WGS sequence"/>
</dbReference>
<protein>
    <submittedName>
        <fullName evidence="2">Uncharacterized protein</fullName>
    </submittedName>
</protein>
<evidence type="ECO:0000313" key="2">
    <source>
        <dbReference type="EMBL" id="KAF2069790.1"/>
    </source>
</evidence>
<evidence type="ECO:0000313" key="3">
    <source>
        <dbReference type="Proteomes" id="UP000695562"/>
    </source>
</evidence>
<reference evidence="2" key="1">
    <citation type="submission" date="2020-01" db="EMBL/GenBank/DDBJ databases">
        <title>Development of genomics and gene disruption for Polysphondylium violaceum indicates a role for the polyketide synthase stlB in stalk morphogenesis.</title>
        <authorList>
            <person name="Narita B."/>
            <person name="Kawabe Y."/>
            <person name="Kin K."/>
            <person name="Saito T."/>
            <person name="Gibbs R."/>
            <person name="Kuspa A."/>
            <person name="Muzny D."/>
            <person name="Queller D."/>
            <person name="Richards S."/>
            <person name="Strassman J."/>
            <person name="Sucgang R."/>
            <person name="Worley K."/>
            <person name="Schaap P."/>
        </authorList>
    </citation>
    <scope>NUCLEOTIDE SEQUENCE</scope>
    <source>
        <strain evidence="2">QSvi11</strain>
    </source>
</reference>
<feature type="compositionally biased region" description="Acidic residues" evidence="1">
    <location>
        <begin position="57"/>
        <end position="71"/>
    </location>
</feature>
<feature type="compositionally biased region" description="Acidic residues" evidence="1">
    <location>
        <begin position="36"/>
        <end position="47"/>
    </location>
</feature>
<feature type="compositionally biased region" description="Low complexity" evidence="1">
    <location>
        <begin position="316"/>
        <end position="348"/>
    </location>
</feature>